<evidence type="ECO:0000259" key="1">
    <source>
        <dbReference type="Pfam" id="PF00078"/>
    </source>
</evidence>
<evidence type="ECO:0000313" key="3">
    <source>
        <dbReference type="Proteomes" id="UP000233556"/>
    </source>
</evidence>
<reference evidence="3" key="2">
    <citation type="submission" date="2017-12" db="EMBL/GenBank/DDBJ databases">
        <title>Genome sequence of the Bar-tailed Godwit (Limosa lapponica baueri).</title>
        <authorList>
            <person name="Lima N.C.B."/>
            <person name="Parody-Merino A.M."/>
            <person name="Battley P.F."/>
            <person name="Fidler A.E."/>
            <person name="Prosdocimi F."/>
        </authorList>
    </citation>
    <scope>NUCLEOTIDE SEQUENCE [LARGE SCALE GENOMIC DNA]</scope>
</reference>
<dbReference type="GO" id="GO:0003964">
    <property type="term" value="F:RNA-directed DNA polymerase activity"/>
    <property type="evidence" value="ECO:0007669"/>
    <property type="project" value="UniProtKB-KW"/>
</dbReference>
<protein>
    <submittedName>
        <fullName evidence="2">Rna-directed dna polymerase from mobile element jockey-like</fullName>
    </submittedName>
</protein>
<dbReference type="OrthoDB" id="416454at2759"/>
<keyword evidence="2" id="KW-0548">Nucleotidyltransferase</keyword>
<dbReference type="PANTHER" id="PTHR33332">
    <property type="entry name" value="REVERSE TRANSCRIPTASE DOMAIN-CONTAINING PROTEIN"/>
    <property type="match status" value="1"/>
</dbReference>
<proteinExistence type="predicted"/>
<dbReference type="EMBL" id="KZ506209">
    <property type="protein sequence ID" value="PKU40788.1"/>
    <property type="molecule type" value="Genomic_DNA"/>
</dbReference>
<accession>A0A2I0U3X5</accession>
<name>A0A2I0U3X5_LIMLA</name>
<keyword evidence="3" id="KW-1185">Reference proteome</keyword>
<gene>
    <name evidence="2" type="ORF">llap_8908</name>
</gene>
<sequence>MLSIWTSIRLFDMVPHNILLSKLERHGFDGCTVQWLRKWLDGHIQRVAVNCTLSRWRLVTSAAAQGSILGTVLFNIFINDMDSGIECILSKFADDTKLSGGAVDMSEGWDAIQRDLDRLEKWARLILPFDSIPERPS</sequence>
<reference evidence="3" key="1">
    <citation type="submission" date="2017-11" db="EMBL/GenBank/DDBJ databases">
        <authorList>
            <person name="Lima N.C."/>
            <person name="Parody-Merino A.M."/>
            <person name="Battley P.F."/>
            <person name="Fidler A.E."/>
            <person name="Prosdocimi F."/>
        </authorList>
    </citation>
    <scope>NUCLEOTIDE SEQUENCE [LARGE SCALE GENOMIC DNA]</scope>
</reference>
<organism evidence="2 3">
    <name type="scientific">Limosa lapponica baueri</name>
    <dbReference type="NCBI Taxonomy" id="1758121"/>
    <lineage>
        <taxon>Eukaryota</taxon>
        <taxon>Metazoa</taxon>
        <taxon>Chordata</taxon>
        <taxon>Craniata</taxon>
        <taxon>Vertebrata</taxon>
        <taxon>Euteleostomi</taxon>
        <taxon>Archelosauria</taxon>
        <taxon>Archosauria</taxon>
        <taxon>Dinosauria</taxon>
        <taxon>Saurischia</taxon>
        <taxon>Theropoda</taxon>
        <taxon>Coelurosauria</taxon>
        <taxon>Aves</taxon>
        <taxon>Neognathae</taxon>
        <taxon>Neoaves</taxon>
        <taxon>Charadriiformes</taxon>
        <taxon>Scolopacidae</taxon>
        <taxon>Limosa</taxon>
    </lineage>
</organism>
<dbReference type="Proteomes" id="UP000233556">
    <property type="component" value="Unassembled WGS sequence"/>
</dbReference>
<dbReference type="Pfam" id="PF00078">
    <property type="entry name" value="RVT_1"/>
    <property type="match status" value="1"/>
</dbReference>
<evidence type="ECO:0000313" key="2">
    <source>
        <dbReference type="EMBL" id="PKU40788.1"/>
    </source>
</evidence>
<feature type="domain" description="Reverse transcriptase" evidence="1">
    <location>
        <begin position="10"/>
        <end position="122"/>
    </location>
</feature>
<dbReference type="InterPro" id="IPR000477">
    <property type="entry name" value="RT_dom"/>
</dbReference>
<keyword evidence="2" id="KW-0808">Transferase</keyword>
<dbReference type="AlphaFoldDB" id="A0A2I0U3X5"/>
<keyword evidence="2" id="KW-0695">RNA-directed DNA polymerase</keyword>